<protein>
    <submittedName>
        <fullName evidence="2">Y4jO</fullName>
    </submittedName>
</protein>
<sequence>MKKRPRFKPSGMEEHTDADEGQDEGKEDTRRPGSDKRHKTAELVIHEERIVAPSRRIPRGSRFKGYRDVVVQELKIQCHNTRYRLERWITPQGKSLCGELPPELAGYHFGPKLRSYILYQHHHCQVTQPLLHEQLREWGIDISTGTIDAILTSDHDAFHAEKDALLERGLGSAR</sequence>
<feature type="compositionally biased region" description="Basic and acidic residues" evidence="1">
    <location>
        <begin position="23"/>
        <end position="40"/>
    </location>
</feature>
<evidence type="ECO:0000313" key="2">
    <source>
        <dbReference type="EMBL" id="EQD27625.1"/>
    </source>
</evidence>
<organism evidence="2">
    <name type="scientific">mine drainage metagenome</name>
    <dbReference type="NCBI Taxonomy" id="410659"/>
    <lineage>
        <taxon>unclassified sequences</taxon>
        <taxon>metagenomes</taxon>
        <taxon>ecological metagenomes</taxon>
    </lineage>
</organism>
<reference evidence="2" key="2">
    <citation type="journal article" date="2014" name="ISME J.">
        <title>Microbial stratification in low pH oxic and suboxic macroscopic growths along an acid mine drainage.</title>
        <authorList>
            <person name="Mendez-Garcia C."/>
            <person name="Mesa V."/>
            <person name="Sprenger R.R."/>
            <person name="Richter M."/>
            <person name="Diez M.S."/>
            <person name="Solano J."/>
            <person name="Bargiela R."/>
            <person name="Golyshina O.V."/>
            <person name="Manteca A."/>
            <person name="Ramos J.L."/>
            <person name="Gallego J.R."/>
            <person name="Llorente I."/>
            <person name="Martins Dos Santos V.A."/>
            <person name="Jensen O.N."/>
            <person name="Pelaez A.I."/>
            <person name="Sanchez J."/>
            <person name="Ferrer M."/>
        </authorList>
    </citation>
    <scope>NUCLEOTIDE SEQUENCE</scope>
</reference>
<dbReference type="EMBL" id="AUZZ01011038">
    <property type="protein sequence ID" value="EQD27625.1"/>
    <property type="molecule type" value="Genomic_DNA"/>
</dbReference>
<comment type="caution">
    <text evidence="2">The sequence shown here is derived from an EMBL/GenBank/DDBJ whole genome shotgun (WGS) entry which is preliminary data.</text>
</comment>
<proteinExistence type="predicted"/>
<accession>T0ZCW2</accession>
<name>T0ZCW2_9ZZZZ</name>
<dbReference type="AlphaFoldDB" id="T0ZCW2"/>
<feature type="region of interest" description="Disordered" evidence="1">
    <location>
        <begin position="1"/>
        <end position="40"/>
    </location>
</feature>
<feature type="non-terminal residue" evidence="2">
    <location>
        <position position="174"/>
    </location>
</feature>
<gene>
    <name evidence="2" type="ORF">B2A_15167</name>
</gene>
<evidence type="ECO:0000256" key="1">
    <source>
        <dbReference type="SAM" id="MobiDB-lite"/>
    </source>
</evidence>
<reference evidence="2" key="1">
    <citation type="submission" date="2013-08" db="EMBL/GenBank/DDBJ databases">
        <authorList>
            <person name="Mendez C."/>
            <person name="Richter M."/>
            <person name="Ferrer M."/>
            <person name="Sanchez J."/>
        </authorList>
    </citation>
    <scope>NUCLEOTIDE SEQUENCE</scope>
</reference>